<dbReference type="Pfam" id="PF02469">
    <property type="entry name" value="Fasciclin"/>
    <property type="match status" value="1"/>
</dbReference>
<sequence>MESVNTTNEVVRKPEVNRASKKALTPEDIAISKSVMSQIMNERDLKRFASLIVTAEMATQLTKDGGTYTVFGPSNTAIDSLANKNNKFYSKQENHHKLKDHLRSHIVEGEYSKASLSESISKSGKLNLKTIAGTSLILTKVDDKIIISDTKGMNIKVLKGGEKGSNGTSYVINGVLTAD</sequence>
<evidence type="ECO:0000313" key="3">
    <source>
        <dbReference type="Proteomes" id="UP001139462"/>
    </source>
</evidence>
<organism evidence="2 3">
    <name type="scientific">Aequorivita xiaoshiensis</name>
    <dbReference type="NCBI Taxonomy" id="2874476"/>
    <lineage>
        <taxon>Bacteria</taxon>
        <taxon>Pseudomonadati</taxon>
        <taxon>Bacteroidota</taxon>
        <taxon>Flavobacteriia</taxon>
        <taxon>Flavobacteriales</taxon>
        <taxon>Flavobacteriaceae</taxon>
        <taxon>Aequorivita</taxon>
    </lineage>
</organism>
<dbReference type="SMART" id="SM00554">
    <property type="entry name" value="FAS1"/>
    <property type="match status" value="1"/>
</dbReference>
<dbReference type="InterPro" id="IPR036378">
    <property type="entry name" value="FAS1_dom_sf"/>
</dbReference>
<dbReference type="Gene3D" id="2.30.180.10">
    <property type="entry name" value="FAS1 domain"/>
    <property type="match status" value="1"/>
</dbReference>
<dbReference type="AlphaFoldDB" id="A0A9X1QYC8"/>
<dbReference type="SUPFAM" id="SSF82153">
    <property type="entry name" value="FAS1 domain"/>
    <property type="match status" value="1"/>
</dbReference>
<keyword evidence="3" id="KW-1185">Reference proteome</keyword>
<protein>
    <submittedName>
        <fullName evidence="2">Fasciclin domain-containing protein</fullName>
    </submittedName>
</protein>
<evidence type="ECO:0000259" key="1">
    <source>
        <dbReference type="PROSITE" id="PS50213"/>
    </source>
</evidence>
<feature type="domain" description="FAS1" evidence="1">
    <location>
        <begin position="32"/>
        <end position="176"/>
    </location>
</feature>
<name>A0A9X1QYC8_9FLAO</name>
<proteinExistence type="predicted"/>
<reference evidence="2" key="1">
    <citation type="submission" date="2021-09" db="EMBL/GenBank/DDBJ databases">
        <title>Genome of Aequorivita sp. strain F64183.</title>
        <authorList>
            <person name="Wang Y."/>
        </authorList>
    </citation>
    <scope>NUCLEOTIDE SEQUENCE</scope>
    <source>
        <strain evidence="2">F64183</strain>
    </source>
</reference>
<dbReference type="PROSITE" id="PS50213">
    <property type="entry name" value="FAS1"/>
    <property type="match status" value="1"/>
</dbReference>
<comment type="caution">
    <text evidence="2">The sequence shown here is derived from an EMBL/GenBank/DDBJ whole genome shotgun (WGS) entry which is preliminary data.</text>
</comment>
<accession>A0A9X1QYC8</accession>
<gene>
    <name evidence="2" type="ORF">K8344_07170</name>
</gene>
<dbReference type="Proteomes" id="UP001139462">
    <property type="component" value="Unassembled WGS sequence"/>
</dbReference>
<evidence type="ECO:0000313" key="2">
    <source>
        <dbReference type="EMBL" id="MCG2430896.1"/>
    </source>
</evidence>
<dbReference type="EMBL" id="JAIRBB010000004">
    <property type="protein sequence ID" value="MCG2430896.1"/>
    <property type="molecule type" value="Genomic_DNA"/>
</dbReference>
<dbReference type="InterPro" id="IPR000782">
    <property type="entry name" value="FAS1_domain"/>
</dbReference>